<organism evidence="1">
    <name type="scientific">Anguilla anguilla</name>
    <name type="common">European freshwater eel</name>
    <name type="synonym">Muraena anguilla</name>
    <dbReference type="NCBI Taxonomy" id="7936"/>
    <lineage>
        <taxon>Eukaryota</taxon>
        <taxon>Metazoa</taxon>
        <taxon>Chordata</taxon>
        <taxon>Craniata</taxon>
        <taxon>Vertebrata</taxon>
        <taxon>Euteleostomi</taxon>
        <taxon>Actinopterygii</taxon>
        <taxon>Neopterygii</taxon>
        <taxon>Teleostei</taxon>
        <taxon>Anguilliformes</taxon>
        <taxon>Anguillidae</taxon>
        <taxon>Anguilla</taxon>
    </lineage>
</organism>
<evidence type="ECO:0000313" key="1">
    <source>
        <dbReference type="EMBL" id="JAH05424.1"/>
    </source>
</evidence>
<accession>A0A0E9PLP3</accession>
<proteinExistence type="predicted"/>
<protein>
    <submittedName>
        <fullName evidence="1">Uncharacterized protein</fullName>
    </submittedName>
</protein>
<reference evidence="1" key="1">
    <citation type="submission" date="2014-11" db="EMBL/GenBank/DDBJ databases">
        <authorList>
            <person name="Amaro Gonzalez C."/>
        </authorList>
    </citation>
    <scope>NUCLEOTIDE SEQUENCE</scope>
</reference>
<sequence length="35" mass="3960">MVMYVCPIYLLKTFLSDIVSVRPVTVSLSLHISHP</sequence>
<name>A0A0E9PLP3_ANGAN</name>
<reference evidence="1" key="2">
    <citation type="journal article" date="2015" name="Fish Shellfish Immunol.">
        <title>Early steps in the European eel (Anguilla anguilla)-Vibrio vulnificus interaction in the gills: Role of the RtxA13 toxin.</title>
        <authorList>
            <person name="Callol A."/>
            <person name="Pajuelo D."/>
            <person name="Ebbesson L."/>
            <person name="Teles M."/>
            <person name="MacKenzie S."/>
            <person name="Amaro C."/>
        </authorList>
    </citation>
    <scope>NUCLEOTIDE SEQUENCE</scope>
</reference>
<dbReference type="EMBL" id="GBXM01103153">
    <property type="protein sequence ID" value="JAH05424.1"/>
    <property type="molecule type" value="Transcribed_RNA"/>
</dbReference>
<dbReference type="AlphaFoldDB" id="A0A0E9PLP3"/>